<evidence type="ECO:0000313" key="3">
    <source>
        <dbReference type="Proteomes" id="UP000473531"/>
    </source>
</evidence>
<dbReference type="CDD" id="cd03808">
    <property type="entry name" value="GT4_CapM-like"/>
    <property type="match status" value="1"/>
</dbReference>
<dbReference type="AlphaFoldDB" id="A0A6L7GCU1"/>
<dbReference type="PANTHER" id="PTHR12526">
    <property type="entry name" value="GLYCOSYLTRANSFERASE"/>
    <property type="match status" value="1"/>
</dbReference>
<proteinExistence type="predicted"/>
<dbReference type="GO" id="GO:0016757">
    <property type="term" value="F:glycosyltransferase activity"/>
    <property type="evidence" value="ECO:0007669"/>
    <property type="project" value="TreeGrafter"/>
</dbReference>
<name>A0A6L7GCU1_9SPHN</name>
<dbReference type="Pfam" id="PF13579">
    <property type="entry name" value="Glyco_trans_4_4"/>
    <property type="match status" value="1"/>
</dbReference>
<gene>
    <name evidence="2" type="ORF">GRI44_00940</name>
</gene>
<dbReference type="PANTHER" id="PTHR12526:SF638">
    <property type="entry name" value="SPORE COAT PROTEIN SA"/>
    <property type="match status" value="1"/>
</dbReference>
<keyword evidence="2" id="KW-0808">Transferase</keyword>
<protein>
    <submittedName>
        <fullName evidence="2">Glycosyltransferase</fullName>
    </submittedName>
</protein>
<dbReference type="OrthoDB" id="9790710at2"/>
<evidence type="ECO:0000259" key="1">
    <source>
        <dbReference type="Pfam" id="PF13579"/>
    </source>
</evidence>
<keyword evidence="3" id="KW-1185">Reference proteome</keyword>
<dbReference type="Pfam" id="PF13692">
    <property type="entry name" value="Glyco_trans_1_4"/>
    <property type="match status" value="1"/>
</dbReference>
<feature type="domain" description="Glycosyltransferase subfamily 4-like N-terminal" evidence="1">
    <location>
        <begin position="36"/>
        <end position="186"/>
    </location>
</feature>
<accession>A0A6L7GCU1</accession>
<dbReference type="Gene3D" id="3.40.50.2000">
    <property type="entry name" value="Glycogen Phosphorylase B"/>
    <property type="match status" value="2"/>
</dbReference>
<sequence>MTTHLERQAVQAGGTAESTHILVTVNQAWNIWNFRRAVIQALLEDGHRVTVLAPPDATVPNLERMGCAFIPLAMDSKGLNPLRDLALLRRMRAMFSAHRPDVILSYTIKNNIYGALAARSLRIPFLPNVSGLGTAFLSQGLLRRVAEGLYRAAFASVPAVFFQNGEDRALFIERRLVREDQARLLPGSGIDLERFAPADYPLADAPPVFLLIARLLRDKGVHEFVEAAGLVKQIHPGARFQLLGAVDAQNRTAIDRVTVTAWEQSGAVEYLGTCDDVREHIAPANCVVLPSYREGAPRTLIEAAAMARPLIATDVPGCRSVVEDGVNGFLCEVRSGKSLAQACLRFLALPREQQAALGRAGRTKMEREFGEARVIAAYRQPIAESLGRTRSQLKGAFA</sequence>
<dbReference type="SUPFAM" id="SSF53756">
    <property type="entry name" value="UDP-Glycosyltransferase/glycogen phosphorylase"/>
    <property type="match status" value="1"/>
</dbReference>
<organism evidence="2 3">
    <name type="scientific">Allopontixanthobacter confluentis</name>
    <dbReference type="NCBI Taxonomy" id="1849021"/>
    <lineage>
        <taxon>Bacteria</taxon>
        <taxon>Pseudomonadati</taxon>
        <taxon>Pseudomonadota</taxon>
        <taxon>Alphaproteobacteria</taxon>
        <taxon>Sphingomonadales</taxon>
        <taxon>Erythrobacteraceae</taxon>
        <taxon>Allopontixanthobacter</taxon>
    </lineage>
</organism>
<comment type="caution">
    <text evidence="2">The sequence shown here is derived from an EMBL/GenBank/DDBJ whole genome shotgun (WGS) entry which is preliminary data.</text>
</comment>
<dbReference type="Proteomes" id="UP000473531">
    <property type="component" value="Unassembled WGS sequence"/>
</dbReference>
<reference evidence="2 3" key="1">
    <citation type="submission" date="2019-12" db="EMBL/GenBank/DDBJ databases">
        <title>Genomic-based taxomic classification of the family Erythrobacteraceae.</title>
        <authorList>
            <person name="Xu L."/>
        </authorList>
    </citation>
    <scope>NUCLEOTIDE SEQUENCE [LARGE SCALE GENOMIC DNA]</scope>
    <source>
        <strain evidence="2 3">KCTC 52259</strain>
    </source>
</reference>
<dbReference type="InterPro" id="IPR028098">
    <property type="entry name" value="Glyco_trans_4-like_N"/>
</dbReference>
<dbReference type="EMBL" id="WTYU01000001">
    <property type="protein sequence ID" value="MXP13325.1"/>
    <property type="molecule type" value="Genomic_DNA"/>
</dbReference>
<evidence type="ECO:0000313" key="2">
    <source>
        <dbReference type="EMBL" id="MXP13325.1"/>
    </source>
</evidence>